<dbReference type="EMBL" id="LK932411">
    <property type="protein sequence ID" value="CDS89694.1"/>
    <property type="molecule type" value="Genomic_DNA"/>
</dbReference>
<evidence type="ECO:0000313" key="2">
    <source>
        <dbReference type="EMBL" id="CDS89694.1"/>
    </source>
</evidence>
<organism evidence="2">
    <name type="scientific">Clostridioides difficile</name>
    <name type="common">Peptoclostridium difficile</name>
    <dbReference type="NCBI Taxonomy" id="1496"/>
    <lineage>
        <taxon>Bacteria</taxon>
        <taxon>Bacillati</taxon>
        <taxon>Bacillota</taxon>
        <taxon>Clostridia</taxon>
        <taxon>Peptostreptococcales</taxon>
        <taxon>Peptostreptococcaceae</taxon>
        <taxon>Clostridioides</taxon>
    </lineage>
</organism>
<evidence type="ECO:0000313" key="1">
    <source>
        <dbReference type="EMBL" id="CDS89071.1"/>
    </source>
</evidence>
<evidence type="ECO:0000313" key="3">
    <source>
        <dbReference type="EMBL" id="CDT60632.1"/>
    </source>
</evidence>
<gene>
    <name evidence="3" type="ORF">BN1095_600007</name>
    <name evidence="1" type="ORF">BN1096_700326</name>
    <name evidence="2" type="ORF">BN1097_710325</name>
</gene>
<dbReference type="EMBL" id="LK932525">
    <property type="protein sequence ID" value="CDS89071.1"/>
    <property type="molecule type" value="Genomic_DNA"/>
</dbReference>
<dbReference type="AlphaFoldDB" id="A0A069AK79"/>
<reference evidence="2" key="1">
    <citation type="submission" date="2014-07" db="EMBL/GenBank/DDBJ databases">
        <authorList>
            <person name="Monot Marc"/>
        </authorList>
    </citation>
    <scope>NUCLEOTIDE SEQUENCE</scope>
    <source>
        <strain evidence="3">7032989</strain>
        <strain evidence="2">7032994</strain>
    </source>
</reference>
<name>A0A069AK79_CLODI</name>
<sequence>MEVSMGYLYTSETYKLISEVVSDMSCKGNFFRFINYHNSTEGIRYAL</sequence>
<proteinExistence type="predicted"/>
<dbReference type="EMBL" id="LK933294">
    <property type="protein sequence ID" value="CDT60632.1"/>
    <property type="molecule type" value="Genomic_DNA"/>
</dbReference>
<protein>
    <submittedName>
        <fullName evidence="2">Uncharacterized protein</fullName>
    </submittedName>
</protein>
<accession>A0A069AK79</accession>